<feature type="chain" id="PRO_5018311336" description="FAS1 domain-containing protein" evidence="2">
    <location>
        <begin position="20"/>
        <end position="252"/>
    </location>
</feature>
<evidence type="ECO:0008006" key="5">
    <source>
        <dbReference type="Google" id="ProtNLM"/>
    </source>
</evidence>
<sequence>MKLHTFVSLTFLPFAFTASLPPRTPIQKVLTLSNLTVPADFLAQFFPTPGSTIDFSNPDTLNALREYGEKHITFSLSTLADLPDYDGPSTARTTIKPDEAIAMLSNPPNSALSSSDDEGEDAGRTQCETSAGSPYYTTIYTLGSYLYAYLKSLERHQLSLSSSNSLYTLGEPNCGNANRVGSKCSTVLHTTNHVDGHGAAGTCGRVRHLGCGMFLWRMVRVMQACKADVEGVKVGGSQWFDDERQRVIIFRG</sequence>
<evidence type="ECO:0000313" key="3">
    <source>
        <dbReference type="EMBL" id="RPA74767.1"/>
    </source>
</evidence>
<dbReference type="Proteomes" id="UP000275078">
    <property type="component" value="Unassembled WGS sequence"/>
</dbReference>
<name>A0A3N4HNB9_ASCIM</name>
<feature type="compositionally biased region" description="Low complexity" evidence="1">
    <location>
        <begin position="104"/>
        <end position="114"/>
    </location>
</feature>
<evidence type="ECO:0000256" key="2">
    <source>
        <dbReference type="SAM" id="SignalP"/>
    </source>
</evidence>
<dbReference type="EMBL" id="ML119780">
    <property type="protein sequence ID" value="RPA74767.1"/>
    <property type="molecule type" value="Genomic_DNA"/>
</dbReference>
<organism evidence="3 4">
    <name type="scientific">Ascobolus immersus RN42</name>
    <dbReference type="NCBI Taxonomy" id="1160509"/>
    <lineage>
        <taxon>Eukaryota</taxon>
        <taxon>Fungi</taxon>
        <taxon>Dikarya</taxon>
        <taxon>Ascomycota</taxon>
        <taxon>Pezizomycotina</taxon>
        <taxon>Pezizomycetes</taxon>
        <taxon>Pezizales</taxon>
        <taxon>Ascobolaceae</taxon>
        <taxon>Ascobolus</taxon>
    </lineage>
</organism>
<reference evidence="3 4" key="1">
    <citation type="journal article" date="2018" name="Nat. Ecol. Evol.">
        <title>Pezizomycetes genomes reveal the molecular basis of ectomycorrhizal truffle lifestyle.</title>
        <authorList>
            <person name="Murat C."/>
            <person name="Payen T."/>
            <person name="Noel B."/>
            <person name="Kuo A."/>
            <person name="Morin E."/>
            <person name="Chen J."/>
            <person name="Kohler A."/>
            <person name="Krizsan K."/>
            <person name="Balestrini R."/>
            <person name="Da Silva C."/>
            <person name="Montanini B."/>
            <person name="Hainaut M."/>
            <person name="Levati E."/>
            <person name="Barry K.W."/>
            <person name="Belfiori B."/>
            <person name="Cichocki N."/>
            <person name="Clum A."/>
            <person name="Dockter R.B."/>
            <person name="Fauchery L."/>
            <person name="Guy J."/>
            <person name="Iotti M."/>
            <person name="Le Tacon F."/>
            <person name="Lindquist E.A."/>
            <person name="Lipzen A."/>
            <person name="Malagnac F."/>
            <person name="Mello A."/>
            <person name="Molinier V."/>
            <person name="Miyauchi S."/>
            <person name="Poulain J."/>
            <person name="Riccioni C."/>
            <person name="Rubini A."/>
            <person name="Sitrit Y."/>
            <person name="Splivallo R."/>
            <person name="Traeger S."/>
            <person name="Wang M."/>
            <person name="Zifcakova L."/>
            <person name="Wipf D."/>
            <person name="Zambonelli A."/>
            <person name="Paolocci F."/>
            <person name="Nowrousian M."/>
            <person name="Ottonello S."/>
            <person name="Baldrian P."/>
            <person name="Spatafora J.W."/>
            <person name="Henrissat B."/>
            <person name="Nagy L.G."/>
            <person name="Aury J.M."/>
            <person name="Wincker P."/>
            <person name="Grigoriev I.V."/>
            <person name="Bonfante P."/>
            <person name="Martin F.M."/>
        </authorList>
    </citation>
    <scope>NUCLEOTIDE SEQUENCE [LARGE SCALE GENOMIC DNA]</scope>
    <source>
        <strain evidence="3 4">RN42</strain>
    </source>
</reference>
<evidence type="ECO:0000313" key="4">
    <source>
        <dbReference type="Proteomes" id="UP000275078"/>
    </source>
</evidence>
<evidence type="ECO:0000256" key="1">
    <source>
        <dbReference type="SAM" id="MobiDB-lite"/>
    </source>
</evidence>
<proteinExistence type="predicted"/>
<keyword evidence="4" id="KW-1185">Reference proteome</keyword>
<dbReference type="AlphaFoldDB" id="A0A3N4HNB9"/>
<protein>
    <recommendedName>
        <fullName evidence="5">FAS1 domain-containing protein</fullName>
    </recommendedName>
</protein>
<feature type="region of interest" description="Disordered" evidence="1">
    <location>
        <begin position="102"/>
        <end position="129"/>
    </location>
</feature>
<accession>A0A3N4HNB9</accession>
<keyword evidence="2" id="KW-0732">Signal</keyword>
<feature type="signal peptide" evidence="2">
    <location>
        <begin position="1"/>
        <end position="19"/>
    </location>
</feature>
<gene>
    <name evidence="3" type="ORF">BJ508DRAFT_339676</name>
</gene>